<dbReference type="EMBL" id="SRYA01000065">
    <property type="protein sequence ID" value="TGY91220.1"/>
    <property type="molecule type" value="Genomic_DNA"/>
</dbReference>
<proteinExistence type="predicted"/>
<organism evidence="1 2">
    <name type="scientific">Petralouisia muris</name>
    <dbReference type="NCBI Taxonomy" id="3032872"/>
    <lineage>
        <taxon>Bacteria</taxon>
        <taxon>Bacillati</taxon>
        <taxon>Bacillota</taxon>
        <taxon>Clostridia</taxon>
        <taxon>Lachnospirales</taxon>
        <taxon>Lachnospiraceae</taxon>
        <taxon>Petralouisia</taxon>
    </lineage>
</organism>
<name>A0AC61RQA1_9FIRM</name>
<sequence>MPAKSSEQKAIEKQMKENQRIERDNTRCERASGIVNAAKYIGDFRVMDPDAEKVLEIALEQYNGNDNNFVTVSDDAVPKHPSNSLPLEAEKLLMYGMLSHYMIYAKSVMLTLSNLGKTYFEDKKKAIEGENIKMTENKMPMLLISHATTDKKYAEHLVTLFENIGLDHTQMICSSVPGYGIPLNKRVYDWLANKFIDWDLDLYVIFVLSDRYYSSAASLNEMGAAWVTKKEYTSILLPGFDFSQIRGAISADQIAIKLDSDEEELRQRLNELKDNLTEKFGLTKVVDVRWERFRSAFIDAIKGIQVEKENSRVRKNQPSFAIKIDSINKQLPGTADVLKPDFTGGTCHRNLQFSIEIVNDKVARNLIVFDKLLTTVLKPGERCRMAVAYEDSEDVKRWPSRVTKILHSEYEDTKGLPNWFNICYQDEEGHNMTQSLKLQSFDGEAYYDLDGYPWEA</sequence>
<gene>
    <name evidence="1" type="ORF">E5329_22130</name>
</gene>
<evidence type="ECO:0000313" key="1">
    <source>
        <dbReference type="EMBL" id="TGY91220.1"/>
    </source>
</evidence>
<protein>
    <submittedName>
        <fullName evidence="1">Uncharacterized protein</fullName>
    </submittedName>
</protein>
<comment type="caution">
    <text evidence="1">The sequence shown here is derived from an EMBL/GenBank/DDBJ whole genome shotgun (WGS) entry which is preliminary data.</text>
</comment>
<dbReference type="Proteomes" id="UP000304953">
    <property type="component" value="Unassembled WGS sequence"/>
</dbReference>
<evidence type="ECO:0000313" key="2">
    <source>
        <dbReference type="Proteomes" id="UP000304953"/>
    </source>
</evidence>
<keyword evidence="2" id="KW-1185">Reference proteome</keyword>
<accession>A0AC61RQA1</accession>
<reference evidence="1" key="1">
    <citation type="submission" date="2019-04" db="EMBL/GenBank/DDBJ databases">
        <title>Microbes associate with the intestines of laboratory mice.</title>
        <authorList>
            <person name="Navarre W."/>
            <person name="Wong E."/>
            <person name="Huang K."/>
            <person name="Tropini C."/>
            <person name="Ng K."/>
            <person name="Yu B."/>
        </authorList>
    </citation>
    <scope>NUCLEOTIDE SEQUENCE</scope>
    <source>
        <strain evidence="1">NM01_1-7b</strain>
    </source>
</reference>